<evidence type="ECO:0000256" key="6">
    <source>
        <dbReference type="ARBA" id="ARBA00023136"/>
    </source>
</evidence>
<protein>
    <recommendedName>
        <fullName evidence="9">Copper transport protein</fullName>
    </recommendedName>
</protein>
<evidence type="ECO:0000256" key="2">
    <source>
        <dbReference type="ARBA" id="ARBA00022692"/>
    </source>
</evidence>
<evidence type="ECO:0000256" key="3">
    <source>
        <dbReference type="ARBA" id="ARBA00022796"/>
    </source>
</evidence>
<feature type="domain" description="SHSP" evidence="10">
    <location>
        <begin position="40"/>
        <end position="155"/>
    </location>
</feature>
<sequence>MSIIRPGFGSWQINNVHDPFSFQVWDRFNDYHVETAVPNETLGFVEPKSDWKETQDAHVLRLDLPGMKKEEVKVEVVDDRVLKISGERNVEREEKREKWHLVERNTGQFVRVFGLPETARVDKVKAAMKDGLLTVTVPKGGVKKARVRNVPIRTRHANAHVTWITVKQWHKELKDMVMHMSFYWGKDAAILFQGWPNHCLPMYILSLFFVFLLSLATEILSVSPAAAKPGTSPVAGGVTQAGVYAVRIALAYMVMLSVMSFNLGIFMAAVAGHTVGFFLIKYRAAAAQEEATTGFTPKV</sequence>
<dbReference type="InterPro" id="IPR031107">
    <property type="entry name" value="Small_HSP"/>
</dbReference>
<dbReference type="EMBL" id="NKQK01000002">
    <property type="protein sequence ID" value="PSS34600.1"/>
    <property type="molecule type" value="Genomic_DNA"/>
</dbReference>
<dbReference type="Pfam" id="PF00011">
    <property type="entry name" value="HSP20"/>
    <property type="match status" value="1"/>
</dbReference>
<gene>
    <name evidence="11" type="ORF">CEY00_Acc01703</name>
</gene>
<dbReference type="Gene3D" id="2.60.40.790">
    <property type="match status" value="1"/>
</dbReference>
<evidence type="ECO:0000313" key="12">
    <source>
        <dbReference type="Proteomes" id="UP000241394"/>
    </source>
</evidence>
<organism evidence="11 12">
    <name type="scientific">Actinidia chinensis var. chinensis</name>
    <name type="common">Chinese soft-hair kiwi</name>
    <dbReference type="NCBI Taxonomy" id="1590841"/>
    <lineage>
        <taxon>Eukaryota</taxon>
        <taxon>Viridiplantae</taxon>
        <taxon>Streptophyta</taxon>
        <taxon>Embryophyta</taxon>
        <taxon>Tracheophyta</taxon>
        <taxon>Spermatophyta</taxon>
        <taxon>Magnoliopsida</taxon>
        <taxon>eudicotyledons</taxon>
        <taxon>Gunneridae</taxon>
        <taxon>Pentapetalae</taxon>
        <taxon>asterids</taxon>
        <taxon>Ericales</taxon>
        <taxon>Actinidiaceae</taxon>
        <taxon>Actinidia</taxon>
    </lineage>
</organism>
<dbReference type="GO" id="GO:0016020">
    <property type="term" value="C:membrane"/>
    <property type="evidence" value="ECO:0007669"/>
    <property type="project" value="UniProtKB-SubCell"/>
</dbReference>
<dbReference type="PROSITE" id="PS01031">
    <property type="entry name" value="SHSP"/>
    <property type="match status" value="1"/>
</dbReference>
<evidence type="ECO:0000256" key="5">
    <source>
        <dbReference type="ARBA" id="ARBA00023016"/>
    </source>
</evidence>
<dbReference type="STRING" id="1590841.A0A2R6RX41"/>
<dbReference type="SUPFAM" id="SSF49764">
    <property type="entry name" value="HSP20-like chaperones"/>
    <property type="match status" value="1"/>
</dbReference>
<evidence type="ECO:0000256" key="7">
    <source>
        <dbReference type="PROSITE-ProRule" id="PRU00285"/>
    </source>
</evidence>
<accession>A0A2R6RX41</accession>
<keyword evidence="6 9" id="KW-0472">Membrane</keyword>
<dbReference type="InterPro" id="IPR007274">
    <property type="entry name" value="Cop_transporter"/>
</dbReference>
<dbReference type="AlphaFoldDB" id="A0A2R6RX41"/>
<evidence type="ECO:0000256" key="4">
    <source>
        <dbReference type="ARBA" id="ARBA00022989"/>
    </source>
</evidence>
<dbReference type="Gramene" id="PSS34600">
    <property type="protein sequence ID" value="PSS34600"/>
    <property type="gene ID" value="CEY00_Acc01703"/>
</dbReference>
<comment type="subcellular location">
    <subcellularLocation>
        <location evidence="9">Membrane</location>
        <topology evidence="9">Multi-pass membrane protein</topology>
    </subcellularLocation>
</comment>
<reference evidence="12" key="2">
    <citation type="journal article" date="2018" name="BMC Genomics">
        <title>A manually annotated Actinidia chinensis var. chinensis (kiwifruit) genome highlights the challenges associated with draft genomes and gene prediction in plants.</title>
        <authorList>
            <person name="Pilkington S.M."/>
            <person name="Crowhurst R."/>
            <person name="Hilario E."/>
            <person name="Nardozza S."/>
            <person name="Fraser L."/>
            <person name="Peng Y."/>
            <person name="Gunaseelan K."/>
            <person name="Simpson R."/>
            <person name="Tahir J."/>
            <person name="Deroles S.C."/>
            <person name="Templeton K."/>
            <person name="Luo Z."/>
            <person name="Davy M."/>
            <person name="Cheng C."/>
            <person name="McNeilage M."/>
            <person name="Scaglione D."/>
            <person name="Liu Y."/>
            <person name="Zhang Q."/>
            <person name="Datson P."/>
            <person name="De Silva N."/>
            <person name="Gardiner S.E."/>
            <person name="Bassett H."/>
            <person name="Chagne D."/>
            <person name="McCallum J."/>
            <person name="Dzierzon H."/>
            <person name="Deng C."/>
            <person name="Wang Y.Y."/>
            <person name="Barron L."/>
            <person name="Manako K."/>
            <person name="Bowen J."/>
            <person name="Foster T.M."/>
            <person name="Erridge Z.A."/>
            <person name="Tiffin H."/>
            <person name="Waite C.N."/>
            <person name="Davies K.M."/>
            <person name="Grierson E.P."/>
            <person name="Laing W.A."/>
            <person name="Kirk R."/>
            <person name="Chen X."/>
            <person name="Wood M."/>
            <person name="Montefiori M."/>
            <person name="Brummell D.A."/>
            <person name="Schwinn K.E."/>
            <person name="Catanach A."/>
            <person name="Fullerton C."/>
            <person name="Li D."/>
            <person name="Meiyalaghan S."/>
            <person name="Nieuwenhuizen N."/>
            <person name="Read N."/>
            <person name="Prakash R."/>
            <person name="Hunter D."/>
            <person name="Zhang H."/>
            <person name="McKenzie M."/>
            <person name="Knabel M."/>
            <person name="Harris A."/>
            <person name="Allan A.C."/>
            <person name="Gleave A."/>
            <person name="Chen A."/>
            <person name="Janssen B.J."/>
            <person name="Plunkett B."/>
            <person name="Ampomah-Dwamena C."/>
            <person name="Voogd C."/>
            <person name="Leif D."/>
            <person name="Lafferty D."/>
            <person name="Souleyre E.J.F."/>
            <person name="Varkonyi-Gasic E."/>
            <person name="Gambi F."/>
            <person name="Hanley J."/>
            <person name="Yao J.L."/>
            <person name="Cheung J."/>
            <person name="David K.M."/>
            <person name="Warren B."/>
            <person name="Marsh K."/>
            <person name="Snowden K.C."/>
            <person name="Lin-Wang K."/>
            <person name="Brian L."/>
            <person name="Martinez-Sanchez M."/>
            <person name="Wang M."/>
            <person name="Ileperuma N."/>
            <person name="Macnee N."/>
            <person name="Campin R."/>
            <person name="McAtee P."/>
            <person name="Drummond R.S.M."/>
            <person name="Espley R.V."/>
            <person name="Ireland H.S."/>
            <person name="Wu R."/>
            <person name="Atkinson R.G."/>
            <person name="Karunairetnam S."/>
            <person name="Bulley S."/>
            <person name="Chunkath S."/>
            <person name="Hanley Z."/>
            <person name="Storey R."/>
            <person name="Thrimawithana A.H."/>
            <person name="Thomson S."/>
            <person name="David C."/>
            <person name="Testolin R."/>
            <person name="Huang H."/>
            <person name="Hellens R.P."/>
            <person name="Schaffer R.J."/>
        </authorList>
    </citation>
    <scope>NUCLEOTIDE SEQUENCE [LARGE SCALE GENOMIC DNA]</scope>
    <source>
        <strain evidence="12">cv. Red5</strain>
    </source>
</reference>
<comment type="caution">
    <text evidence="11">The sequence shown here is derived from an EMBL/GenBank/DDBJ whole genome shotgun (WGS) entry which is preliminary data.</text>
</comment>
<evidence type="ECO:0000313" key="11">
    <source>
        <dbReference type="EMBL" id="PSS34600.1"/>
    </source>
</evidence>
<dbReference type="InterPro" id="IPR002068">
    <property type="entry name" value="A-crystallin/Hsp20_dom"/>
</dbReference>
<dbReference type="GO" id="GO:0005375">
    <property type="term" value="F:copper ion transmembrane transporter activity"/>
    <property type="evidence" value="ECO:0007669"/>
    <property type="project" value="UniProtKB-UniRule"/>
</dbReference>
<dbReference type="OrthoDB" id="5511210at2759"/>
<keyword evidence="9" id="KW-0813">Transport</keyword>
<feature type="transmembrane region" description="Helical" evidence="9">
    <location>
        <begin position="200"/>
        <end position="222"/>
    </location>
</feature>
<dbReference type="Proteomes" id="UP000241394">
    <property type="component" value="Chromosome LG2"/>
</dbReference>
<keyword evidence="4 9" id="KW-1133">Transmembrane helix</keyword>
<dbReference type="Pfam" id="PF04145">
    <property type="entry name" value="Ctr"/>
    <property type="match status" value="1"/>
</dbReference>
<keyword evidence="5" id="KW-0346">Stress response</keyword>
<keyword evidence="2 9" id="KW-0812">Transmembrane</keyword>
<proteinExistence type="inferred from homology"/>
<dbReference type="PANTHER" id="PTHR11527">
    <property type="entry name" value="HEAT-SHOCK PROTEIN 20 FAMILY MEMBER"/>
    <property type="match status" value="1"/>
</dbReference>
<keyword evidence="3 9" id="KW-0187">Copper transport</keyword>
<dbReference type="InterPro" id="IPR008978">
    <property type="entry name" value="HSP20-like_chaperone"/>
</dbReference>
<keyword evidence="9" id="KW-0406">Ion transport</keyword>
<comment type="similarity">
    <text evidence="7 8">Belongs to the small heat shock protein (HSP20) family.</text>
</comment>
<keyword evidence="12" id="KW-1185">Reference proteome</keyword>
<dbReference type="InParanoid" id="A0A2R6RX41"/>
<evidence type="ECO:0000256" key="8">
    <source>
        <dbReference type="RuleBase" id="RU003616"/>
    </source>
</evidence>
<reference evidence="11 12" key="1">
    <citation type="submission" date="2017-07" db="EMBL/GenBank/DDBJ databases">
        <title>An improved, manually edited Actinidia chinensis var. chinensis (kiwifruit) genome highlights the challenges associated with draft genomes and gene prediction in plants.</title>
        <authorList>
            <person name="Pilkington S."/>
            <person name="Crowhurst R."/>
            <person name="Hilario E."/>
            <person name="Nardozza S."/>
            <person name="Fraser L."/>
            <person name="Peng Y."/>
            <person name="Gunaseelan K."/>
            <person name="Simpson R."/>
            <person name="Tahir J."/>
            <person name="Deroles S."/>
            <person name="Templeton K."/>
            <person name="Luo Z."/>
            <person name="Davy M."/>
            <person name="Cheng C."/>
            <person name="Mcneilage M."/>
            <person name="Scaglione D."/>
            <person name="Liu Y."/>
            <person name="Zhang Q."/>
            <person name="Datson P."/>
            <person name="De Silva N."/>
            <person name="Gardiner S."/>
            <person name="Bassett H."/>
            <person name="Chagne D."/>
            <person name="Mccallum J."/>
            <person name="Dzierzon H."/>
            <person name="Deng C."/>
            <person name="Wang Y.-Y."/>
            <person name="Barron N."/>
            <person name="Manako K."/>
            <person name="Bowen J."/>
            <person name="Foster T."/>
            <person name="Erridge Z."/>
            <person name="Tiffin H."/>
            <person name="Waite C."/>
            <person name="Davies K."/>
            <person name="Grierson E."/>
            <person name="Laing W."/>
            <person name="Kirk R."/>
            <person name="Chen X."/>
            <person name="Wood M."/>
            <person name="Montefiori M."/>
            <person name="Brummell D."/>
            <person name="Schwinn K."/>
            <person name="Catanach A."/>
            <person name="Fullerton C."/>
            <person name="Li D."/>
            <person name="Meiyalaghan S."/>
            <person name="Nieuwenhuizen N."/>
            <person name="Read N."/>
            <person name="Prakash R."/>
            <person name="Hunter D."/>
            <person name="Zhang H."/>
            <person name="Mckenzie M."/>
            <person name="Knabel M."/>
            <person name="Harris A."/>
            <person name="Allan A."/>
            <person name="Chen A."/>
            <person name="Janssen B."/>
            <person name="Plunkett B."/>
            <person name="Dwamena C."/>
            <person name="Voogd C."/>
            <person name="Leif D."/>
            <person name="Lafferty D."/>
            <person name="Souleyre E."/>
            <person name="Varkonyi-Gasic E."/>
            <person name="Gambi F."/>
            <person name="Hanley J."/>
            <person name="Yao J.-L."/>
            <person name="Cheung J."/>
            <person name="David K."/>
            <person name="Warren B."/>
            <person name="Marsh K."/>
            <person name="Snowden K."/>
            <person name="Lin-Wang K."/>
            <person name="Brian L."/>
            <person name="Martinez-Sanchez M."/>
            <person name="Wang M."/>
            <person name="Ileperuma N."/>
            <person name="Macnee N."/>
            <person name="Campin R."/>
            <person name="Mcatee P."/>
            <person name="Drummond R."/>
            <person name="Espley R."/>
            <person name="Ireland H."/>
            <person name="Wu R."/>
            <person name="Atkinson R."/>
            <person name="Karunairetnam S."/>
            <person name="Bulley S."/>
            <person name="Chunkath S."/>
            <person name="Hanley Z."/>
            <person name="Storey R."/>
            <person name="Thrimawithana A."/>
            <person name="Thomson S."/>
            <person name="David C."/>
            <person name="Testolin R."/>
        </authorList>
    </citation>
    <scope>NUCLEOTIDE SEQUENCE [LARGE SCALE GENOMIC DNA]</scope>
    <source>
        <strain evidence="12">cv. Red5</strain>
        <tissue evidence="11">Young leaf</tissue>
    </source>
</reference>
<evidence type="ECO:0000256" key="9">
    <source>
        <dbReference type="RuleBase" id="RU367022"/>
    </source>
</evidence>
<name>A0A2R6RX41_ACTCC</name>
<evidence type="ECO:0000256" key="1">
    <source>
        <dbReference type="ARBA" id="ARBA00006921"/>
    </source>
</evidence>
<keyword evidence="9" id="KW-0186">Copper</keyword>
<evidence type="ECO:0000259" key="10">
    <source>
        <dbReference type="PROSITE" id="PS01031"/>
    </source>
</evidence>
<comment type="similarity">
    <text evidence="1 9">Belongs to the copper transporter (Ctr) (TC 1.A.56) family. SLC31A subfamily.</text>
</comment>